<protein>
    <recommendedName>
        <fullName evidence="2">DUF4440 domain-containing protein</fullName>
    </recommendedName>
</protein>
<dbReference type="OrthoDB" id="1119084at2"/>
<name>A0A2S5AA77_9SPHI</name>
<organism evidence="3 4">
    <name type="scientific">Solitalea longa</name>
    <dbReference type="NCBI Taxonomy" id="2079460"/>
    <lineage>
        <taxon>Bacteria</taxon>
        <taxon>Pseudomonadati</taxon>
        <taxon>Bacteroidota</taxon>
        <taxon>Sphingobacteriia</taxon>
        <taxon>Sphingobacteriales</taxon>
        <taxon>Sphingobacteriaceae</taxon>
        <taxon>Solitalea</taxon>
    </lineage>
</organism>
<feature type="chain" id="PRO_5015766379" description="DUF4440 domain-containing protein" evidence="1">
    <location>
        <begin position="26"/>
        <end position="313"/>
    </location>
</feature>
<keyword evidence="4" id="KW-1185">Reference proteome</keyword>
<evidence type="ECO:0000313" key="3">
    <source>
        <dbReference type="EMBL" id="POY39282.1"/>
    </source>
</evidence>
<dbReference type="Gene3D" id="3.10.450.50">
    <property type="match status" value="2"/>
</dbReference>
<sequence length="313" mass="35817">MLSSRYLKTILSLFVLFVSFSSVYAQSVPDYIQELVDREKEFAQLAAEKGIKTSFLSVLYSEGIVFRPEPVNGINYFKQIPDGISGILSWEPVYADVSNDHSLGYTTGPFEYKSDDKGVTTANYGQYVSIWIKAKKKWELMVDLGISHEKPSFTPQFAYANPLTFGMKRATMDFIAEEQQKNSMEVLKATDELFCSALNINNTENSYKEFFSKDIRLLRNNSLPVVGKKEAMNFLSGVIAERSYKNTRVYVAPSRDVGYTIGYSEITTMVNDKKVVNNYNYVRIWRKENEGFWRIVLDIEAPIPTPDKKDQEK</sequence>
<dbReference type="Proteomes" id="UP000236893">
    <property type="component" value="Unassembled WGS sequence"/>
</dbReference>
<dbReference type="Pfam" id="PF14534">
    <property type="entry name" value="DUF4440"/>
    <property type="match status" value="1"/>
</dbReference>
<keyword evidence="1" id="KW-0732">Signal</keyword>
<reference evidence="3 4" key="1">
    <citation type="submission" date="2018-01" db="EMBL/GenBank/DDBJ databases">
        <authorList>
            <person name="Gaut B.S."/>
            <person name="Morton B.R."/>
            <person name="Clegg M.T."/>
            <person name="Duvall M.R."/>
        </authorList>
    </citation>
    <scope>NUCLEOTIDE SEQUENCE [LARGE SCALE GENOMIC DNA]</scope>
    <source>
        <strain evidence="3 4">HR-AV</strain>
    </source>
</reference>
<feature type="domain" description="DUF4440" evidence="2">
    <location>
        <begin position="188"/>
        <end position="295"/>
    </location>
</feature>
<accession>A0A2S5AA77</accession>
<dbReference type="InterPro" id="IPR027843">
    <property type="entry name" value="DUF4440"/>
</dbReference>
<feature type="signal peptide" evidence="1">
    <location>
        <begin position="1"/>
        <end position="25"/>
    </location>
</feature>
<gene>
    <name evidence="3" type="ORF">C3K47_01950</name>
</gene>
<dbReference type="SUPFAM" id="SSF54427">
    <property type="entry name" value="NTF2-like"/>
    <property type="match status" value="1"/>
</dbReference>
<dbReference type="AlphaFoldDB" id="A0A2S5AA77"/>
<evidence type="ECO:0000256" key="1">
    <source>
        <dbReference type="SAM" id="SignalP"/>
    </source>
</evidence>
<dbReference type="EMBL" id="PQVF01000001">
    <property type="protein sequence ID" value="POY39282.1"/>
    <property type="molecule type" value="Genomic_DNA"/>
</dbReference>
<evidence type="ECO:0000313" key="4">
    <source>
        <dbReference type="Proteomes" id="UP000236893"/>
    </source>
</evidence>
<evidence type="ECO:0000259" key="2">
    <source>
        <dbReference type="Pfam" id="PF14534"/>
    </source>
</evidence>
<comment type="caution">
    <text evidence="3">The sequence shown here is derived from an EMBL/GenBank/DDBJ whole genome shotgun (WGS) entry which is preliminary data.</text>
</comment>
<dbReference type="RefSeq" id="WP_103787384.1">
    <property type="nucleotide sequence ID" value="NZ_PQVF01000001.1"/>
</dbReference>
<dbReference type="InterPro" id="IPR032710">
    <property type="entry name" value="NTF2-like_dom_sf"/>
</dbReference>
<proteinExistence type="predicted"/>